<feature type="non-terminal residue" evidence="2">
    <location>
        <position position="171"/>
    </location>
</feature>
<dbReference type="Gene3D" id="6.10.250.3150">
    <property type="match status" value="1"/>
</dbReference>
<reference evidence="2" key="2">
    <citation type="submission" date="2021-04" db="EMBL/GenBank/DDBJ databases">
        <authorList>
            <person name="Gilroy R."/>
        </authorList>
    </citation>
    <scope>NUCLEOTIDE SEQUENCE</scope>
    <source>
        <strain evidence="2">Gambia16-930</strain>
    </source>
</reference>
<protein>
    <recommendedName>
        <fullName evidence="4">Peptidase M23</fullName>
    </recommendedName>
</protein>
<feature type="coiled-coil region" evidence="1">
    <location>
        <begin position="6"/>
        <end position="40"/>
    </location>
</feature>
<evidence type="ECO:0000313" key="3">
    <source>
        <dbReference type="Proteomes" id="UP000824267"/>
    </source>
</evidence>
<accession>A0A9D1UHJ2</accession>
<reference evidence="2" key="1">
    <citation type="journal article" date="2021" name="PeerJ">
        <title>Extensive microbial diversity within the chicken gut microbiome revealed by metagenomics and culture.</title>
        <authorList>
            <person name="Gilroy R."/>
            <person name="Ravi A."/>
            <person name="Getino M."/>
            <person name="Pursley I."/>
            <person name="Horton D.L."/>
            <person name="Alikhan N.F."/>
            <person name="Baker D."/>
            <person name="Gharbi K."/>
            <person name="Hall N."/>
            <person name="Watson M."/>
            <person name="Adriaenssens E.M."/>
            <person name="Foster-Nyarko E."/>
            <person name="Jarju S."/>
            <person name="Secka A."/>
            <person name="Antonio M."/>
            <person name="Oren A."/>
            <person name="Chaudhuri R.R."/>
            <person name="La Ragione R."/>
            <person name="Hildebrand F."/>
            <person name="Pallen M.J."/>
        </authorList>
    </citation>
    <scope>NUCLEOTIDE SEQUENCE</scope>
    <source>
        <strain evidence="2">Gambia16-930</strain>
    </source>
</reference>
<organism evidence="2 3">
    <name type="scientific">Candidatus Onthomorpha intestinigallinarum</name>
    <dbReference type="NCBI Taxonomy" id="2840880"/>
    <lineage>
        <taxon>Bacteria</taxon>
        <taxon>Pseudomonadati</taxon>
        <taxon>Bacteroidota</taxon>
        <taxon>Bacteroidia</taxon>
        <taxon>Bacteroidales</taxon>
        <taxon>Candidatus Onthomorpha</taxon>
    </lineage>
</organism>
<dbReference type="AlphaFoldDB" id="A0A9D1UHJ2"/>
<proteinExistence type="predicted"/>
<evidence type="ECO:0000313" key="2">
    <source>
        <dbReference type="EMBL" id="HIW86866.1"/>
    </source>
</evidence>
<name>A0A9D1UHJ2_9BACT</name>
<evidence type="ECO:0000256" key="1">
    <source>
        <dbReference type="SAM" id="Coils"/>
    </source>
</evidence>
<evidence type="ECO:0008006" key="4">
    <source>
        <dbReference type="Google" id="ProtNLM"/>
    </source>
</evidence>
<dbReference type="EMBL" id="DXGG01000040">
    <property type="protein sequence ID" value="HIW86866.1"/>
    <property type="molecule type" value="Genomic_DNA"/>
</dbReference>
<comment type="caution">
    <text evidence="2">The sequence shown here is derived from an EMBL/GenBank/DDBJ whole genome shotgun (WGS) entry which is preliminary data.</text>
</comment>
<sequence length="171" mass="20083">MLFFAHEGLPQDRNKLEKQKAKLEKEIASINAILKETKKTKSMSASELQVLKRKIASRQKLIKNINTQMGMLNNEIKSTQHSIGELCKEIDALKESYAQMLRYAQRNKTATDKLLFIFAAKDYKEAYQRYVFFRQFGDMQKKKLQQIKEKTGELYKRTNELEVKKINQESL</sequence>
<dbReference type="Proteomes" id="UP000824267">
    <property type="component" value="Unassembled WGS sequence"/>
</dbReference>
<keyword evidence="1" id="KW-0175">Coiled coil</keyword>
<gene>
    <name evidence="2" type="ORF">IAC47_01120</name>
</gene>